<proteinExistence type="predicted"/>
<evidence type="ECO:0000313" key="2">
    <source>
        <dbReference type="EMBL" id="OAQ22077.1"/>
    </source>
</evidence>
<keyword evidence="3" id="KW-1185">Reference proteome</keyword>
<dbReference type="Proteomes" id="UP000078512">
    <property type="component" value="Unassembled WGS sequence"/>
</dbReference>
<feature type="region of interest" description="Disordered" evidence="1">
    <location>
        <begin position="187"/>
        <end position="251"/>
    </location>
</feature>
<dbReference type="SUPFAM" id="SSF53098">
    <property type="entry name" value="Ribonuclease H-like"/>
    <property type="match status" value="1"/>
</dbReference>
<dbReference type="EMBL" id="KV442254">
    <property type="protein sequence ID" value="OAQ22077.1"/>
    <property type="molecule type" value="Genomic_DNA"/>
</dbReference>
<reference evidence="2 3" key="1">
    <citation type="submission" date="2016-05" db="EMBL/GenBank/DDBJ databases">
        <title>Genome sequencing reveals origins of a unique bacterial endosymbiosis in the earliest lineages of terrestrial Fungi.</title>
        <authorList>
            <consortium name="DOE Joint Genome Institute"/>
            <person name="Uehling J."/>
            <person name="Gryganskyi A."/>
            <person name="Hameed K."/>
            <person name="Tschaplinski T."/>
            <person name="Misztal P."/>
            <person name="Wu S."/>
            <person name="Desiro A."/>
            <person name="Vande Pol N."/>
            <person name="Du Z.-Y."/>
            <person name="Zienkiewicz A."/>
            <person name="Zienkiewicz K."/>
            <person name="Morin E."/>
            <person name="Tisserant E."/>
            <person name="Splivallo R."/>
            <person name="Hainaut M."/>
            <person name="Henrissat B."/>
            <person name="Ohm R."/>
            <person name="Kuo A."/>
            <person name="Yan J."/>
            <person name="Lipzen A."/>
            <person name="Nolan M."/>
            <person name="Labutti K."/>
            <person name="Barry K."/>
            <person name="Goldstein A."/>
            <person name="Labbe J."/>
            <person name="Schadt C."/>
            <person name="Tuskan G."/>
            <person name="Grigoriev I."/>
            <person name="Martin F."/>
            <person name="Vilgalys R."/>
            <person name="Bonito G."/>
        </authorList>
    </citation>
    <scope>NUCLEOTIDE SEQUENCE [LARGE SCALE GENOMIC DNA]</scope>
    <source>
        <strain evidence="2 3">AG-77</strain>
    </source>
</reference>
<accession>A0A197JAC2</accession>
<organism evidence="2 3">
    <name type="scientific">Linnemannia elongata AG-77</name>
    <dbReference type="NCBI Taxonomy" id="1314771"/>
    <lineage>
        <taxon>Eukaryota</taxon>
        <taxon>Fungi</taxon>
        <taxon>Fungi incertae sedis</taxon>
        <taxon>Mucoromycota</taxon>
        <taxon>Mortierellomycotina</taxon>
        <taxon>Mortierellomycetes</taxon>
        <taxon>Mortierellales</taxon>
        <taxon>Mortierellaceae</taxon>
        <taxon>Linnemannia</taxon>
    </lineage>
</organism>
<dbReference type="InterPro" id="IPR012337">
    <property type="entry name" value="RNaseH-like_sf"/>
</dbReference>
<dbReference type="OrthoDB" id="2426963at2759"/>
<protein>
    <submittedName>
        <fullName evidence="2">Uncharacterized protein</fullName>
    </submittedName>
</protein>
<gene>
    <name evidence="2" type="ORF">K457DRAFT_1290817</name>
</gene>
<dbReference type="AlphaFoldDB" id="A0A197JAC2"/>
<evidence type="ECO:0000256" key="1">
    <source>
        <dbReference type="SAM" id="MobiDB-lite"/>
    </source>
</evidence>
<sequence length="315" mass="35334">MDDDIFFVSANVTRWNSKLHLVERVYSYRAVLGATSQELLLKRDVPSEERKKFKEFRNQLLSVEELNVLGEIIELLRPAAELTHWIGGSAYSTISQVYRKVYNLLPPVATLQTEVAQTMHMKLQAQIESAWPRDDISDGMLLSMYFNPGCAGDELWDRVNAHQVSEHAAEDAAEAAEATKAAIAAAETTAQSVGQDPARSRLNGRAQAQVSPQASDQVDPSDPFQDYTPDQSSSLDLLPAQLPYKRTRPAPTNRLRTETLVYRTIIQRQVDLAIEKRKYDLANNTFNPIGDASEEAVLRLAQFRKNTLPGLQHLK</sequence>
<feature type="compositionally biased region" description="Polar residues" evidence="1">
    <location>
        <begin position="206"/>
        <end position="218"/>
    </location>
</feature>
<name>A0A197JAC2_9FUNG</name>
<evidence type="ECO:0000313" key="3">
    <source>
        <dbReference type="Proteomes" id="UP000078512"/>
    </source>
</evidence>